<evidence type="ECO:0000259" key="2">
    <source>
        <dbReference type="PROSITE" id="PS50943"/>
    </source>
</evidence>
<protein>
    <submittedName>
        <fullName evidence="3">Transcriptional regulator with XRE-family HTH domain</fullName>
    </submittedName>
</protein>
<dbReference type="PROSITE" id="PS50943">
    <property type="entry name" value="HTH_CROC1"/>
    <property type="match status" value="1"/>
</dbReference>
<gene>
    <name evidence="3" type="ORF">FHS42_006243</name>
</gene>
<dbReference type="EMBL" id="JACHJL010000021">
    <property type="protein sequence ID" value="MBB5939151.1"/>
    <property type="molecule type" value="Genomic_DNA"/>
</dbReference>
<dbReference type="InterPro" id="IPR041413">
    <property type="entry name" value="MLTR_LBD"/>
</dbReference>
<feature type="region of interest" description="Disordered" evidence="1">
    <location>
        <begin position="287"/>
        <end position="325"/>
    </location>
</feature>
<dbReference type="RefSeq" id="WP_184577749.1">
    <property type="nucleotide sequence ID" value="NZ_JACHJL010000021.1"/>
</dbReference>
<dbReference type="Pfam" id="PF13560">
    <property type="entry name" value="HTH_31"/>
    <property type="match status" value="1"/>
</dbReference>
<dbReference type="Pfam" id="PF17765">
    <property type="entry name" value="MLTR_LBD"/>
    <property type="match status" value="1"/>
</dbReference>
<dbReference type="PANTHER" id="PTHR35010:SF2">
    <property type="entry name" value="BLL4672 PROTEIN"/>
    <property type="match status" value="1"/>
</dbReference>
<dbReference type="Proteomes" id="UP000588098">
    <property type="component" value="Unassembled WGS sequence"/>
</dbReference>
<evidence type="ECO:0000313" key="4">
    <source>
        <dbReference type="Proteomes" id="UP000588098"/>
    </source>
</evidence>
<dbReference type="InterPro" id="IPR001387">
    <property type="entry name" value="Cro/C1-type_HTH"/>
</dbReference>
<keyword evidence="4" id="KW-1185">Reference proteome</keyword>
<sequence>MDDRPGRLGEFLQARRARVRPQDVGLPPFPGQRRVPGLRREEIALLAGVGISYYTRLEQGQSHNASAEVLDAIAGALGLDEHERAHLTRLAGPAPRPGAPRRPRPEQVTPATRDLLRAVGDVPALVTGRRTDILAWNSLGHALLAGHLDFTSTDRPAHRPNLARLLFLDPHGRDLYTDWQRKAHAVVSNLRSIAGQHPDDALLAALIGELSMGSPEFAALWGNHRVRPCEGDTHTLRHPVVGTLTVIQQNLLLPRSPGQSLVLITTAADSTSQHAMTLLAQAHSGSLSSTAGKGALRPHHPLASASPSRPTRQPPEPAPWRRRAR</sequence>
<dbReference type="AlphaFoldDB" id="A0A7W9V2C1"/>
<reference evidence="3 4" key="1">
    <citation type="submission" date="2020-08" db="EMBL/GenBank/DDBJ databases">
        <title>Genomic Encyclopedia of Type Strains, Phase III (KMG-III): the genomes of soil and plant-associated and newly described type strains.</title>
        <authorList>
            <person name="Whitman W."/>
        </authorList>
    </citation>
    <scope>NUCLEOTIDE SEQUENCE [LARGE SCALE GENOMIC DNA]</scope>
    <source>
        <strain evidence="3 4">CECT 8305</strain>
    </source>
</reference>
<feature type="region of interest" description="Disordered" evidence="1">
    <location>
        <begin position="89"/>
        <end position="109"/>
    </location>
</feature>
<dbReference type="GO" id="GO:0003677">
    <property type="term" value="F:DNA binding"/>
    <property type="evidence" value="ECO:0007669"/>
    <property type="project" value="InterPro"/>
</dbReference>
<feature type="domain" description="HTH cro/C1-type" evidence="2">
    <location>
        <begin position="37"/>
        <end position="84"/>
    </location>
</feature>
<accession>A0A7W9V2C1</accession>
<dbReference type="SUPFAM" id="SSF47413">
    <property type="entry name" value="lambda repressor-like DNA-binding domains"/>
    <property type="match status" value="1"/>
</dbReference>
<evidence type="ECO:0000256" key="1">
    <source>
        <dbReference type="SAM" id="MobiDB-lite"/>
    </source>
</evidence>
<comment type="caution">
    <text evidence="3">The sequence shown here is derived from an EMBL/GenBank/DDBJ whole genome shotgun (WGS) entry which is preliminary data.</text>
</comment>
<name>A0A7W9V2C1_9ACTN</name>
<organism evidence="3 4">
    <name type="scientific">Streptomyces zagrosensis</name>
    <dbReference type="NCBI Taxonomy" id="1042984"/>
    <lineage>
        <taxon>Bacteria</taxon>
        <taxon>Bacillati</taxon>
        <taxon>Actinomycetota</taxon>
        <taxon>Actinomycetes</taxon>
        <taxon>Kitasatosporales</taxon>
        <taxon>Streptomycetaceae</taxon>
        <taxon>Streptomyces</taxon>
    </lineage>
</organism>
<dbReference type="CDD" id="cd00093">
    <property type="entry name" value="HTH_XRE"/>
    <property type="match status" value="1"/>
</dbReference>
<proteinExistence type="predicted"/>
<dbReference type="InterPro" id="IPR010982">
    <property type="entry name" value="Lambda_DNA-bd_dom_sf"/>
</dbReference>
<dbReference type="SMART" id="SM00530">
    <property type="entry name" value="HTH_XRE"/>
    <property type="match status" value="1"/>
</dbReference>
<evidence type="ECO:0000313" key="3">
    <source>
        <dbReference type="EMBL" id="MBB5939151.1"/>
    </source>
</evidence>
<dbReference type="Gene3D" id="3.30.450.180">
    <property type="match status" value="1"/>
</dbReference>
<dbReference type="PANTHER" id="PTHR35010">
    <property type="entry name" value="BLL4672 PROTEIN-RELATED"/>
    <property type="match status" value="1"/>
</dbReference>
<dbReference type="Gene3D" id="1.10.260.40">
    <property type="entry name" value="lambda repressor-like DNA-binding domains"/>
    <property type="match status" value="1"/>
</dbReference>